<protein>
    <submittedName>
        <fullName evidence="2">Uncharacterized protein</fullName>
    </submittedName>
</protein>
<evidence type="ECO:0000313" key="3">
    <source>
        <dbReference type="Proteomes" id="UP000177870"/>
    </source>
</evidence>
<dbReference type="Proteomes" id="UP000177870">
    <property type="component" value="Chromosome"/>
</dbReference>
<accession>A0A1D8U0D6</accession>
<sequence length="63" mass="7221">MDLEENCERILDKTPQPLPHKPFTGNYSDTPWILSNKKPKPKPTRIRVKDKNAALKISVPIVL</sequence>
<evidence type="ECO:0000256" key="1">
    <source>
        <dbReference type="SAM" id="MobiDB-lite"/>
    </source>
</evidence>
<evidence type="ECO:0000313" key="2">
    <source>
        <dbReference type="EMBL" id="AOX03352.1"/>
    </source>
</evidence>
<dbReference type="KEGG" id="mpro:BJP34_31430"/>
<organism evidence="2 3">
    <name type="scientific">Moorena producens PAL-8-15-08-1</name>
    <dbReference type="NCBI Taxonomy" id="1458985"/>
    <lineage>
        <taxon>Bacteria</taxon>
        <taxon>Bacillati</taxon>
        <taxon>Cyanobacteriota</taxon>
        <taxon>Cyanophyceae</taxon>
        <taxon>Coleofasciculales</taxon>
        <taxon>Coleofasciculaceae</taxon>
        <taxon>Moorena</taxon>
    </lineage>
</organism>
<reference evidence="3" key="1">
    <citation type="submission" date="2016-10" db="EMBL/GenBank/DDBJ databases">
        <title>Comparative genomics uncovers the prolific and rare metabolic potential of the cyanobacterial genus Moorea.</title>
        <authorList>
            <person name="Leao T."/>
            <person name="Castelao G."/>
            <person name="Korobeynikov A."/>
            <person name="Monroe E.A."/>
            <person name="Podell S."/>
            <person name="Glukhov E."/>
            <person name="Allen E."/>
            <person name="Gerwick W.H."/>
            <person name="Gerwick L."/>
        </authorList>
    </citation>
    <scope>NUCLEOTIDE SEQUENCE [LARGE SCALE GENOMIC DNA]</scope>
    <source>
        <strain evidence="3">PAL-8-15-08-1</strain>
    </source>
</reference>
<dbReference type="EMBL" id="CP017599">
    <property type="protein sequence ID" value="AOX03352.1"/>
    <property type="molecule type" value="Genomic_DNA"/>
</dbReference>
<dbReference type="STRING" id="1458985.BJP34_31430"/>
<dbReference type="AlphaFoldDB" id="A0A1D8U0D6"/>
<feature type="region of interest" description="Disordered" evidence="1">
    <location>
        <begin position="13"/>
        <end position="44"/>
    </location>
</feature>
<gene>
    <name evidence="2" type="ORF">BJP34_31430</name>
</gene>
<proteinExistence type="predicted"/>
<name>A0A1D8U0D6_9CYAN</name>